<organism evidence="9 10">
    <name type="scientific">Ottowia oryzae</name>
    <dbReference type="NCBI Taxonomy" id="2109914"/>
    <lineage>
        <taxon>Bacteria</taxon>
        <taxon>Pseudomonadati</taxon>
        <taxon>Pseudomonadota</taxon>
        <taxon>Betaproteobacteria</taxon>
        <taxon>Burkholderiales</taxon>
        <taxon>Comamonadaceae</taxon>
        <taxon>Ottowia</taxon>
    </lineage>
</organism>
<dbReference type="InterPro" id="IPR028082">
    <property type="entry name" value="Peripla_BP_I"/>
</dbReference>
<name>A0A2S0MC21_9BURK</name>
<dbReference type="CDD" id="cd06304">
    <property type="entry name" value="PBP1_BmpA_Med_PnrA-like"/>
    <property type="match status" value="1"/>
</dbReference>
<dbReference type="SUPFAM" id="SSF53822">
    <property type="entry name" value="Periplasmic binding protein-like I"/>
    <property type="match status" value="1"/>
</dbReference>
<feature type="chain" id="PRO_5015695115" evidence="7">
    <location>
        <begin position="31"/>
        <end position="337"/>
    </location>
</feature>
<evidence type="ECO:0000313" key="9">
    <source>
        <dbReference type="EMBL" id="AVO33429.1"/>
    </source>
</evidence>
<dbReference type="GO" id="GO:0005886">
    <property type="term" value="C:plasma membrane"/>
    <property type="evidence" value="ECO:0007669"/>
    <property type="project" value="UniProtKB-SubCell"/>
</dbReference>
<evidence type="ECO:0000256" key="2">
    <source>
        <dbReference type="ARBA" id="ARBA00008610"/>
    </source>
</evidence>
<accession>A0A2S0MC21</accession>
<keyword evidence="4 7" id="KW-0732">Signal</keyword>
<dbReference type="Proteomes" id="UP000239709">
    <property type="component" value="Chromosome"/>
</dbReference>
<evidence type="ECO:0000256" key="3">
    <source>
        <dbReference type="ARBA" id="ARBA00022475"/>
    </source>
</evidence>
<dbReference type="Gene3D" id="3.40.50.2300">
    <property type="match status" value="2"/>
</dbReference>
<feature type="signal peptide" evidence="7">
    <location>
        <begin position="1"/>
        <end position="30"/>
    </location>
</feature>
<protein>
    <submittedName>
        <fullName evidence="9">Sugar ABC transporter substrate-binding protein</fullName>
    </submittedName>
</protein>
<dbReference type="PANTHER" id="PTHR34296:SF2">
    <property type="entry name" value="ABC TRANSPORTER GUANOSINE-BINDING PROTEIN NUPN"/>
    <property type="match status" value="1"/>
</dbReference>
<evidence type="ECO:0000256" key="7">
    <source>
        <dbReference type="SAM" id="SignalP"/>
    </source>
</evidence>
<evidence type="ECO:0000256" key="4">
    <source>
        <dbReference type="ARBA" id="ARBA00022729"/>
    </source>
</evidence>
<evidence type="ECO:0000256" key="6">
    <source>
        <dbReference type="ARBA" id="ARBA00023288"/>
    </source>
</evidence>
<sequence length="337" mass="35097">MTIFSRRDFHRLSLGLVGSAAATSMSSVLAAQKTKVVLLLSGSISDGGWGQLAHQGIAALQKDAAFKASFVENVSQAQIPQVARGYADDGYDLVIGHGYEYGSPLLEIAPDYPKTKFFVSSFLPQPKVPTNILYADLAYFDAAYCAGALAALISPAAKAVGFVGGGDNPTQQNMLKAFVMGAQRTVPSVKGMGIVTGEYGNAAKGRQAAATLIGNGADVIWHAANETGLGALQAAASAKVKALGCYSDQTAIAPSVIGTSFQMELGKMVQTVSQSVASGTYAGGKEWRPTVAQMWSTRAGSAGDHNPTIISAAAWAKFEAIWKDVAARKIDVSALLR</sequence>
<dbReference type="InterPro" id="IPR050957">
    <property type="entry name" value="BMP_lipoprotein"/>
</dbReference>
<keyword evidence="5" id="KW-0472">Membrane</keyword>
<evidence type="ECO:0000313" key="10">
    <source>
        <dbReference type="Proteomes" id="UP000239709"/>
    </source>
</evidence>
<dbReference type="PANTHER" id="PTHR34296">
    <property type="entry name" value="TRANSCRIPTIONAL ACTIVATOR PROTEIN MED"/>
    <property type="match status" value="1"/>
</dbReference>
<dbReference type="EMBL" id="CP027666">
    <property type="protein sequence ID" value="AVO33429.1"/>
    <property type="molecule type" value="Genomic_DNA"/>
</dbReference>
<dbReference type="PROSITE" id="PS51318">
    <property type="entry name" value="TAT"/>
    <property type="match status" value="1"/>
</dbReference>
<gene>
    <name evidence="9" type="ORF">C6570_03545</name>
</gene>
<proteinExistence type="inferred from homology"/>
<evidence type="ECO:0000256" key="1">
    <source>
        <dbReference type="ARBA" id="ARBA00004193"/>
    </source>
</evidence>
<dbReference type="OrthoDB" id="9769871at2"/>
<feature type="domain" description="ABC transporter substrate-binding protein PnrA-like" evidence="8">
    <location>
        <begin position="33"/>
        <end position="288"/>
    </location>
</feature>
<keyword evidence="10" id="KW-1185">Reference proteome</keyword>
<keyword evidence="3" id="KW-1003">Cell membrane</keyword>
<evidence type="ECO:0000256" key="5">
    <source>
        <dbReference type="ARBA" id="ARBA00023136"/>
    </source>
</evidence>
<keyword evidence="6" id="KW-0449">Lipoprotein</keyword>
<comment type="similarity">
    <text evidence="2">Belongs to the BMP lipoprotein family.</text>
</comment>
<comment type="subcellular location">
    <subcellularLocation>
        <location evidence="1">Cell membrane</location>
        <topology evidence="1">Lipid-anchor</topology>
    </subcellularLocation>
</comment>
<evidence type="ECO:0000259" key="8">
    <source>
        <dbReference type="Pfam" id="PF02608"/>
    </source>
</evidence>
<dbReference type="InterPro" id="IPR003760">
    <property type="entry name" value="PnrA-like"/>
</dbReference>
<dbReference type="Pfam" id="PF02608">
    <property type="entry name" value="Bmp"/>
    <property type="match status" value="1"/>
</dbReference>
<reference evidence="9 10" key="1">
    <citation type="submission" date="2018-03" db="EMBL/GenBank/DDBJ databases">
        <title>Genome sequencing of Ottowia sp.</title>
        <authorList>
            <person name="Kim S.-J."/>
            <person name="Heo J."/>
            <person name="Kwon S.-W."/>
        </authorList>
    </citation>
    <scope>NUCLEOTIDE SEQUENCE [LARGE SCALE GENOMIC DNA]</scope>
    <source>
        <strain evidence="9 10">KADR8-3</strain>
    </source>
</reference>
<dbReference type="InterPro" id="IPR006311">
    <property type="entry name" value="TAT_signal"/>
</dbReference>
<dbReference type="KEGG" id="otk:C6570_03545"/>
<dbReference type="AlphaFoldDB" id="A0A2S0MC21"/>